<evidence type="ECO:0000256" key="1">
    <source>
        <dbReference type="SAM" id="MobiDB-lite"/>
    </source>
</evidence>
<dbReference type="PANTHER" id="PTHR36649">
    <property type="entry name" value="UBIQUITIN-LIKE DOMAIN-CONTAINING PROTEIN"/>
    <property type="match status" value="1"/>
</dbReference>
<dbReference type="Proteomes" id="UP000663864">
    <property type="component" value="Unassembled WGS sequence"/>
</dbReference>
<organism evidence="2 3">
    <name type="scientific">Rotaria sordida</name>
    <dbReference type="NCBI Taxonomy" id="392033"/>
    <lineage>
        <taxon>Eukaryota</taxon>
        <taxon>Metazoa</taxon>
        <taxon>Spiralia</taxon>
        <taxon>Gnathifera</taxon>
        <taxon>Rotifera</taxon>
        <taxon>Eurotatoria</taxon>
        <taxon>Bdelloidea</taxon>
        <taxon>Philodinida</taxon>
        <taxon>Philodinidae</taxon>
        <taxon>Rotaria</taxon>
    </lineage>
</organism>
<evidence type="ECO:0000313" key="2">
    <source>
        <dbReference type="EMBL" id="CAF1509456.1"/>
    </source>
</evidence>
<name>A0A815TW77_9BILA</name>
<feature type="region of interest" description="Disordered" evidence="1">
    <location>
        <begin position="56"/>
        <end position="75"/>
    </location>
</feature>
<accession>A0A815TW77</accession>
<dbReference type="EMBL" id="CAJNOT010007649">
    <property type="protein sequence ID" value="CAF1509456.1"/>
    <property type="molecule type" value="Genomic_DNA"/>
</dbReference>
<reference evidence="2" key="1">
    <citation type="submission" date="2021-02" db="EMBL/GenBank/DDBJ databases">
        <authorList>
            <person name="Nowell W R."/>
        </authorList>
    </citation>
    <scope>NUCLEOTIDE SEQUENCE</scope>
</reference>
<comment type="caution">
    <text evidence="2">The sequence shown here is derived from an EMBL/GenBank/DDBJ whole genome shotgun (WGS) entry which is preliminary data.</text>
</comment>
<gene>
    <name evidence="2" type="ORF">ZHD862_LOCUS37845</name>
</gene>
<dbReference type="PANTHER" id="PTHR36649:SF29">
    <property type="entry name" value="PARP CATALYTIC DOMAIN-CONTAINING PROTEIN-RELATED"/>
    <property type="match status" value="1"/>
</dbReference>
<sequence length="303" mass="34951">MSTTTTNRSYISITTKNNLKAVVTSPVLPPAPPICGSVPKRTPVTDHDKSPSFIHHTPIVMPTPRPPPHPNPDKPRKVIKEPYKPYRSDHCAENICKQYSKSLQLNKNYFNFKYNKCYCSECYDANEPDSYRVANSIYTVPRGWTRFGLQVDEKFVESRNMFRNWCTTFYGTSKNKLESVLHNRFIPFPGDRFLSGEIFSTHLPDKHHVYTSPSIHYASLKHVCPTGTTKLNNEWYDVQIILECKQNPEGIIKQQGCRRNVCPIISDNEIEWKTDQRSSIIPYGLLIRAKKHECTDKCSIRHS</sequence>
<protein>
    <submittedName>
        <fullName evidence="2">Uncharacterized protein</fullName>
    </submittedName>
</protein>
<dbReference type="AlphaFoldDB" id="A0A815TW77"/>
<proteinExistence type="predicted"/>
<feature type="compositionally biased region" description="Pro residues" evidence="1">
    <location>
        <begin position="61"/>
        <end position="70"/>
    </location>
</feature>
<evidence type="ECO:0000313" key="3">
    <source>
        <dbReference type="Proteomes" id="UP000663864"/>
    </source>
</evidence>